<dbReference type="PANTHER" id="PTHR46211">
    <property type="entry name" value="GLYCEROPHOSPHORYL DIESTER PHOSPHODIESTERASE"/>
    <property type="match status" value="1"/>
</dbReference>
<evidence type="ECO:0000259" key="1">
    <source>
        <dbReference type="PROSITE" id="PS51704"/>
    </source>
</evidence>
<proteinExistence type="predicted"/>
<dbReference type="Gene3D" id="3.20.20.190">
    <property type="entry name" value="Phosphatidylinositol (PI) phosphodiesterase"/>
    <property type="match status" value="1"/>
</dbReference>
<reference evidence="2" key="1">
    <citation type="journal article" date="2014" name="Int. J. Syst. Evol. Microbiol.">
        <title>Complete genome sequence of Corynebacterium casei LMG S-19264T (=DSM 44701T), isolated from a smear-ripened cheese.</title>
        <authorList>
            <consortium name="US DOE Joint Genome Institute (JGI-PGF)"/>
            <person name="Walter F."/>
            <person name="Albersmeier A."/>
            <person name="Kalinowski J."/>
            <person name="Ruckert C."/>
        </authorList>
    </citation>
    <scope>NUCLEOTIDE SEQUENCE</scope>
    <source>
        <strain evidence="2">KCTC 12870</strain>
    </source>
</reference>
<dbReference type="EMBL" id="BMXG01000030">
    <property type="protein sequence ID" value="GHC12983.1"/>
    <property type="molecule type" value="Genomic_DNA"/>
</dbReference>
<keyword evidence="3" id="KW-1185">Reference proteome</keyword>
<gene>
    <name evidence="2" type="ORF">GCM10007047_32960</name>
</gene>
<dbReference type="Proteomes" id="UP000642829">
    <property type="component" value="Unassembled WGS sequence"/>
</dbReference>
<dbReference type="AlphaFoldDB" id="A0A8J3GGD2"/>
<sequence length="253" mass="28110">MEYGATMRIIAHRGASGSAPENTMAAINRAWELGADGVEVDVHLTKDHVPVVIHDPDTERVAGQKLVVEQSTYEELCQLDVGSWKGSEFAGERIPRLADVLHSMPARKNFFVEVKDVSGQALAKALEPIFRDNPQFVTERQVFLMSFYPDALWSIAARFPDLTLLLLLDNLNRLPRKIPKRLPADSLPVHGLGLSNQLDLDDKRREQLIAAGAIMNVWTVNDPADLGKWDAAGFDFLTTDSPELFVGRNIAQQ</sequence>
<evidence type="ECO:0000313" key="2">
    <source>
        <dbReference type="EMBL" id="GHC12983.1"/>
    </source>
</evidence>
<dbReference type="Pfam" id="PF03009">
    <property type="entry name" value="GDPD"/>
    <property type="match status" value="1"/>
</dbReference>
<dbReference type="PANTHER" id="PTHR46211:SF1">
    <property type="entry name" value="GLYCEROPHOSPHODIESTER PHOSPHODIESTERASE, CYTOPLASMIC"/>
    <property type="match status" value="1"/>
</dbReference>
<dbReference type="GO" id="GO:0006629">
    <property type="term" value="P:lipid metabolic process"/>
    <property type="evidence" value="ECO:0007669"/>
    <property type="project" value="InterPro"/>
</dbReference>
<dbReference type="InterPro" id="IPR017946">
    <property type="entry name" value="PLC-like_Pdiesterase_TIM-brl"/>
</dbReference>
<protein>
    <submittedName>
        <fullName evidence="2">Glycerophosphoryl diester phosphodiesterase</fullName>
    </submittedName>
</protein>
<evidence type="ECO:0000313" key="3">
    <source>
        <dbReference type="Proteomes" id="UP000642829"/>
    </source>
</evidence>
<dbReference type="PROSITE" id="PS51704">
    <property type="entry name" value="GP_PDE"/>
    <property type="match status" value="1"/>
</dbReference>
<dbReference type="InterPro" id="IPR030395">
    <property type="entry name" value="GP_PDE_dom"/>
</dbReference>
<accession>A0A8J3GGD2</accession>
<organism evidence="2 3">
    <name type="scientific">Cerasicoccus arenae</name>
    <dbReference type="NCBI Taxonomy" id="424488"/>
    <lineage>
        <taxon>Bacteria</taxon>
        <taxon>Pseudomonadati</taxon>
        <taxon>Verrucomicrobiota</taxon>
        <taxon>Opitutia</taxon>
        <taxon>Puniceicoccales</taxon>
        <taxon>Cerasicoccaceae</taxon>
        <taxon>Cerasicoccus</taxon>
    </lineage>
</organism>
<dbReference type="GO" id="GO:0008081">
    <property type="term" value="F:phosphoric diester hydrolase activity"/>
    <property type="evidence" value="ECO:0007669"/>
    <property type="project" value="InterPro"/>
</dbReference>
<dbReference type="SUPFAM" id="SSF51695">
    <property type="entry name" value="PLC-like phosphodiesterases"/>
    <property type="match status" value="1"/>
</dbReference>
<name>A0A8J3GGD2_9BACT</name>
<comment type="caution">
    <text evidence="2">The sequence shown here is derived from an EMBL/GenBank/DDBJ whole genome shotgun (WGS) entry which is preliminary data.</text>
</comment>
<reference evidence="2" key="2">
    <citation type="submission" date="2020-09" db="EMBL/GenBank/DDBJ databases">
        <authorList>
            <person name="Sun Q."/>
            <person name="Kim S."/>
        </authorList>
    </citation>
    <scope>NUCLEOTIDE SEQUENCE</scope>
    <source>
        <strain evidence="2">KCTC 12870</strain>
    </source>
</reference>
<feature type="domain" description="GP-PDE" evidence="1">
    <location>
        <begin position="7"/>
        <end position="249"/>
    </location>
</feature>